<dbReference type="InterPro" id="IPR032675">
    <property type="entry name" value="LRR_dom_sf"/>
</dbReference>
<protein>
    <recommendedName>
        <fullName evidence="3">EF-hand domain-containing protein</fullName>
    </recommendedName>
</protein>
<dbReference type="Pfam" id="PF13499">
    <property type="entry name" value="EF-hand_7"/>
    <property type="match status" value="1"/>
</dbReference>
<dbReference type="GO" id="GO:0005509">
    <property type="term" value="F:calcium ion binding"/>
    <property type="evidence" value="ECO:0007669"/>
    <property type="project" value="InterPro"/>
</dbReference>
<reference evidence="4 5" key="1">
    <citation type="journal article" date="2006" name="Science">
        <title>Phytophthora genome sequences uncover evolutionary origins and mechanisms of pathogenesis.</title>
        <authorList>
            <person name="Tyler B.M."/>
            <person name="Tripathy S."/>
            <person name="Zhang X."/>
            <person name="Dehal P."/>
            <person name="Jiang R.H."/>
            <person name="Aerts A."/>
            <person name="Arredondo F.D."/>
            <person name="Baxter L."/>
            <person name="Bensasson D."/>
            <person name="Beynon J.L."/>
            <person name="Chapman J."/>
            <person name="Damasceno C.M."/>
            <person name="Dorrance A.E."/>
            <person name="Dou D."/>
            <person name="Dickerman A.W."/>
            <person name="Dubchak I.L."/>
            <person name="Garbelotto M."/>
            <person name="Gijzen M."/>
            <person name="Gordon S.G."/>
            <person name="Govers F."/>
            <person name="Grunwald N.J."/>
            <person name="Huang W."/>
            <person name="Ivors K.L."/>
            <person name="Jones R.W."/>
            <person name="Kamoun S."/>
            <person name="Krampis K."/>
            <person name="Lamour K.H."/>
            <person name="Lee M.K."/>
            <person name="McDonald W.H."/>
            <person name="Medina M."/>
            <person name="Meijer H.J."/>
            <person name="Nordberg E.K."/>
            <person name="Maclean D.J."/>
            <person name="Ospina-Giraldo M.D."/>
            <person name="Morris P.F."/>
            <person name="Phuntumart V."/>
            <person name="Putnam N.H."/>
            <person name="Rash S."/>
            <person name="Rose J.K."/>
            <person name="Sakihama Y."/>
            <person name="Salamov A.A."/>
            <person name="Savidor A."/>
            <person name="Scheuring C.F."/>
            <person name="Smith B.M."/>
            <person name="Sobral B.W."/>
            <person name="Terry A."/>
            <person name="Torto-Alalibo T.A."/>
            <person name="Win J."/>
            <person name="Xu Z."/>
            <person name="Zhang H."/>
            <person name="Grigoriev I.V."/>
            <person name="Rokhsar D.S."/>
            <person name="Boore J.L."/>
        </authorList>
    </citation>
    <scope>NUCLEOTIDE SEQUENCE [LARGE SCALE GENOMIC DNA]</scope>
    <source>
        <strain evidence="4 5">P6497</strain>
    </source>
</reference>
<feature type="domain" description="EF-hand" evidence="3">
    <location>
        <begin position="603"/>
        <end position="638"/>
    </location>
</feature>
<gene>
    <name evidence="4" type="ORF">PHYSODRAFT_387316</name>
</gene>
<dbReference type="SMR" id="G5ABF5"/>
<dbReference type="Gene3D" id="3.80.10.10">
    <property type="entry name" value="Ribonuclease Inhibitor"/>
    <property type="match status" value="2"/>
</dbReference>
<feature type="region of interest" description="Disordered" evidence="2">
    <location>
        <begin position="334"/>
        <end position="354"/>
    </location>
</feature>
<dbReference type="PANTHER" id="PTHR24114:SF2">
    <property type="entry name" value="F-BOX DOMAIN-CONTAINING PROTEIN-RELATED"/>
    <property type="match status" value="1"/>
</dbReference>
<dbReference type="InParanoid" id="G5ABF5"/>
<dbReference type="InterPro" id="IPR001611">
    <property type="entry name" value="Leu-rich_rpt"/>
</dbReference>
<dbReference type="CDD" id="cd00051">
    <property type="entry name" value="EFh"/>
    <property type="match status" value="1"/>
</dbReference>
<feature type="compositionally biased region" description="Acidic residues" evidence="2">
    <location>
        <begin position="337"/>
        <end position="348"/>
    </location>
</feature>
<dbReference type="OMA" id="GAVWQIP"/>
<dbReference type="GeneID" id="20650969"/>
<organism evidence="4 5">
    <name type="scientific">Phytophthora sojae (strain P6497)</name>
    <name type="common">Soybean stem and root rot agent</name>
    <name type="synonym">Phytophthora megasperma f. sp. glycines</name>
    <dbReference type="NCBI Taxonomy" id="1094619"/>
    <lineage>
        <taxon>Eukaryota</taxon>
        <taxon>Sar</taxon>
        <taxon>Stramenopiles</taxon>
        <taxon>Oomycota</taxon>
        <taxon>Peronosporomycetes</taxon>
        <taxon>Peronosporales</taxon>
        <taxon>Peronosporaceae</taxon>
        <taxon>Phytophthora</taxon>
    </lineage>
</organism>
<sequence length="824" mass="90049">MTMEESYDEVEKLLEEHKRQRKESKPRRVEALSTLSEQSPLPRHTFVFAPLNDARMLSEMSAQEAMDAREGFSKSEADMDLERDVGGPTRMKYFGPEARASYYRLYRDLHSKPQLFVDRDAHEHQNLGTLRSNSSVTGMRRFSGLRRSLPTLEQAQISLGGGDMSPMSAVPRSPRALFLGACLAGSQAPLTLLLRKEHNKRAFDFSHQGLDDNFIVRFAACLPELPLVESINVCDNRLTDAGISCLLRALENKPHLTSLDVSSNPMGIDAANVLRGYIRSNLCTLRVLALNEISLSDQECARLAKALEHNKSIERLLIRGNQVGLQVLASKVKNPVDEVDEDEEEDDDDKPKKAVTGGQALGTMLAANLTLQHIDLAWNQLRAAGTAFIAAALPMNYQLRELDLSYNSLGNKGALSLAHALRSGARLRRLTLSYNGISPRGGVGLASGLAVNSSLAMLVLDGNPLGAQGGKALMHASCAPRPAVSAASSACQLSLQDCSLNVSAPAMSATGDEQLHVFNPADPAGSYVLDLSDAYEHMVAHELLRLAISQCGRYHFTRLEYAASAQNRGQVTKLELVKRRIQPSLSQPEEVSAEINSRKTGNQALNPVAVLFRRLDEDGSGTVELAELETVLRSCGLEFADLFARVGFGFVDSDGSGSLDVDELRRVFQLLGVNEEAETNDAIARMLAKYDLDGSGEIDAYEFLEFMTSEMFAVPDDPQKDKEREEAKLMRLEPCEVGSGAVWQIPNTGQLTADLAHSGGGIDQTEFLHTVLTESGMYLSSAQGEQLLARQRITSSVVRPGRRLAALARLLPRVIDHREAASLV</sequence>
<dbReference type="Gene3D" id="1.10.238.10">
    <property type="entry name" value="EF-hand"/>
    <property type="match status" value="2"/>
</dbReference>
<keyword evidence="5" id="KW-1185">Reference proteome</keyword>
<dbReference type="SUPFAM" id="SSF52047">
    <property type="entry name" value="RNI-like"/>
    <property type="match status" value="1"/>
</dbReference>
<dbReference type="AlphaFoldDB" id="G5ABF5"/>
<evidence type="ECO:0000313" key="4">
    <source>
        <dbReference type="EMBL" id="EGZ06680.1"/>
    </source>
</evidence>
<evidence type="ECO:0000313" key="5">
    <source>
        <dbReference type="Proteomes" id="UP000002640"/>
    </source>
</evidence>
<name>G5ABF5_PHYSP</name>
<dbReference type="SMART" id="SM00368">
    <property type="entry name" value="LRR_RI"/>
    <property type="match status" value="7"/>
</dbReference>
<dbReference type="EMBL" id="JH159163">
    <property type="protein sequence ID" value="EGZ06680.1"/>
    <property type="molecule type" value="Genomic_DNA"/>
</dbReference>
<feature type="region of interest" description="Disordered" evidence="2">
    <location>
        <begin position="1"/>
        <end position="36"/>
    </location>
</feature>
<evidence type="ECO:0000256" key="1">
    <source>
        <dbReference type="ARBA" id="ARBA00022837"/>
    </source>
</evidence>
<dbReference type="KEGG" id="psoj:PHYSODRAFT_387316"/>
<feature type="non-terminal residue" evidence="4">
    <location>
        <position position="824"/>
    </location>
</feature>
<dbReference type="PROSITE" id="PS00018">
    <property type="entry name" value="EF_HAND_1"/>
    <property type="match status" value="3"/>
</dbReference>
<accession>G5ABF5</accession>
<dbReference type="SUPFAM" id="SSF47473">
    <property type="entry name" value="EF-hand"/>
    <property type="match status" value="1"/>
</dbReference>
<evidence type="ECO:0000256" key="2">
    <source>
        <dbReference type="SAM" id="MobiDB-lite"/>
    </source>
</evidence>
<dbReference type="RefSeq" id="XP_009537444.1">
    <property type="nucleotide sequence ID" value="XM_009539149.1"/>
</dbReference>
<dbReference type="InterPro" id="IPR011992">
    <property type="entry name" value="EF-hand-dom_pair"/>
</dbReference>
<dbReference type="InterPro" id="IPR052394">
    <property type="entry name" value="LRR-containing"/>
</dbReference>
<evidence type="ECO:0000259" key="3">
    <source>
        <dbReference type="PROSITE" id="PS50222"/>
    </source>
</evidence>
<dbReference type="Proteomes" id="UP000002640">
    <property type="component" value="Unassembled WGS sequence"/>
</dbReference>
<feature type="compositionally biased region" description="Basic and acidic residues" evidence="2">
    <location>
        <begin position="9"/>
        <end position="18"/>
    </location>
</feature>
<dbReference type="SMART" id="SM00054">
    <property type="entry name" value="EFh"/>
    <property type="match status" value="3"/>
</dbReference>
<feature type="domain" description="EF-hand" evidence="3">
    <location>
        <begin position="678"/>
        <end position="713"/>
    </location>
</feature>
<keyword evidence="1" id="KW-0106">Calcium</keyword>
<dbReference type="InterPro" id="IPR018247">
    <property type="entry name" value="EF_Hand_1_Ca_BS"/>
</dbReference>
<feature type="domain" description="EF-hand" evidence="3">
    <location>
        <begin position="639"/>
        <end position="674"/>
    </location>
</feature>
<dbReference type="PANTHER" id="PTHR24114">
    <property type="entry name" value="LEUCINE RICH REPEAT FAMILY PROTEIN"/>
    <property type="match status" value="1"/>
</dbReference>
<dbReference type="Pfam" id="PF13202">
    <property type="entry name" value="EF-hand_5"/>
    <property type="match status" value="1"/>
</dbReference>
<dbReference type="InterPro" id="IPR002048">
    <property type="entry name" value="EF_hand_dom"/>
</dbReference>
<dbReference type="PROSITE" id="PS50222">
    <property type="entry name" value="EF_HAND_2"/>
    <property type="match status" value="3"/>
</dbReference>
<proteinExistence type="predicted"/>
<dbReference type="Pfam" id="PF13516">
    <property type="entry name" value="LRR_6"/>
    <property type="match status" value="4"/>
</dbReference>